<evidence type="ECO:0000313" key="3">
    <source>
        <dbReference type="Proteomes" id="UP000800094"/>
    </source>
</evidence>
<gene>
    <name evidence="2" type="ORF">BU26DRAFT_86783</name>
</gene>
<sequence>MTDANDDSFRSITGVAQSAEPASSAAHRPTAASSSEPSASKATPPASASDSGPASMRQALNGGRSLNVSGSPSTANSPLSSRDTSPARPPLRTTGPSGSQAKPGLRSKKSSTDVSPNRGPGLAGSSTTVPSAAAIQRALSSANIPQLQPAPSQEPSRVPRPSKSTPAPSSGDTTPHWPVSPRLKSPPPAPDARSRSRRNSLRNHHKKPESASTPSIVVQSSSAGLRCPWRTKPSSCHSWIQIIRRRAK</sequence>
<organism evidence="2 3">
    <name type="scientific">Trematosphaeria pertusa</name>
    <dbReference type="NCBI Taxonomy" id="390896"/>
    <lineage>
        <taxon>Eukaryota</taxon>
        <taxon>Fungi</taxon>
        <taxon>Dikarya</taxon>
        <taxon>Ascomycota</taxon>
        <taxon>Pezizomycotina</taxon>
        <taxon>Dothideomycetes</taxon>
        <taxon>Pleosporomycetidae</taxon>
        <taxon>Pleosporales</taxon>
        <taxon>Massarineae</taxon>
        <taxon>Trematosphaeriaceae</taxon>
        <taxon>Trematosphaeria</taxon>
    </lineage>
</organism>
<dbReference type="AlphaFoldDB" id="A0A6A6I2U2"/>
<feature type="compositionally biased region" description="Polar residues" evidence="1">
    <location>
        <begin position="210"/>
        <end position="223"/>
    </location>
</feature>
<feature type="compositionally biased region" description="Polar residues" evidence="1">
    <location>
        <begin position="162"/>
        <end position="173"/>
    </location>
</feature>
<feature type="compositionally biased region" description="Polar residues" evidence="1">
    <location>
        <begin position="138"/>
        <end position="155"/>
    </location>
</feature>
<evidence type="ECO:0000256" key="1">
    <source>
        <dbReference type="SAM" id="MobiDB-lite"/>
    </source>
</evidence>
<dbReference type="OrthoDB" id="1204at2759"/>
<dbReference type="GeneID" id="54589752"/>
<dbReference type="Proteomes" id="UP000800094">
    <property type="component" value="Unassembled WGS sequence"/>
</dbReference>
<feature type="compositionally biased region" description="Polar residues" evidence="1">
    <location>
        <begin position="64"/>
        <end position="84"/>
    </location>
</feature>
<reference evidence="2" key="1">
    <citation type="journal article" date="2020" name="Stud. Mycol.">
        <title>101 Dothideomycetes genomes: a test case for predicting lifestyles and emergence of pathogens.</title>
        <authorList>
            <person name="Haridas S."/>
            <person name="Albert R."/>
            <person name="Binder M."/>
            <person name="Bloem J."/>
            <person name="Labutti K."/>
            <person name="Salamov A."/>
            <person name="Andreopoulos B."/>
            <person name="Baker S."/>
            <person name="Barry K."/>
            <person name="Bills G."/>
            <person name="Bluhm B."/>
            <person name="Cannon C."/>
            <person name="Castanera R."/>
            <person name="Culley D."/>
            <person name="Daum C."/>
            <person name="Ezra D."/>
            <person name="Gonzalez J."/>
            <person name="Henrissat B."/>
            <person name="Kuo A."/>
            <person name="Liang C."/>
            <person name="Lipzen A."/>
            <person name="Lutzoni F."/>
            <person name="Magnuson J."/>
            <person name="Mondo S."/>
            <person name="Nolan M."/>
            <person name="Ohm R."/>
            <person name="Pangilinan J."/>
            <person name="Park H.-J."/>
            <person name="Ramirez L."/>
            <person name="Alfaro M."/>
            <person name="Sun H."/>
            <person name="Tritt A."/>
            <person name="Yoshinaga Y."/>
            <person name="Zwiers L.-H."/>
            <person name="Turgeon B."/>
            <person name="Goodwin S."/>
            <person name="Spatafora J."/>
            <person name="Crous P."/>
            <person name="Grigoriev I."/>
        </authorList>
    </citation>
    <scope>NUCLEOTIDE SEQUENCE</scope>
    <source>
        <strain evidence="2">CBS 122368</strain>
    </source>
</reference>
<protein>
    <submittedName>
        <fullName evidence="2">Uncharacterized protein</fullName>
    </submittedName>
</protein>
<proteinExistence type="predicted"/>
<dbReference type="RefSeq" id="XP_033679798.1">
    <property type="nucleotide sequence ID" value="XM_033836422.1"/>
</dbReference>
<feature type="compositionally biased region" description="Basic residues" evidence="1">
    <location>
        <begin position="195"/>
        <end position="207"/>
    </location>
</feature>
<dbReference type="EMBL" id="ML987202">
    <property type="protein sequence ID" value="KAF2244794.1"/>
    <property type="molecule type" value="Genomic_DNA"/>
</dbReference>
<feature type="compositionally biased region" description="Low complexity" evidence="1">
    <location>
        <begin position="29"/>
        <end position="55"/>
    </location>
</feature>
<accession>A0A6A6I2U2</accession>
<keyword evidence="3" id="KW-1185">Reference proteome</keyword>
<evidence type="ECO:0000313" key="2">
    <source>
        <dbReference type="EMBL" id="KAF2244794.1"/>
    </source>
</evidence>
<name>A0A6A6I2U2_9PLEO</name>
<feature type="region of interest" description="Disordered" evidence="1">
    <location>
        <begin position="1"/>
        <end position="233"/>
    </location>
</feature>